<protein>
    <recommendedName>
        <fullName evidence="4">Sensor histidine kinase</fullName>
    </recommendedName>
</protein>
<evidence type="ECO:0000256" key="1">
    <source>
        <dbReference type="SAM" id="Phobius"/>
    </source>
</evidence>
<proteinExistence type="predicted"/>
<evidence type="ECO:0000313" key="2">
    <source>
        <dbReference type="EMBL" id="EFH81313.1"/>
    </source>
</evidence>
<feature type="transmembrane region" description="Helical" evidence="1">
    <location>
        <begin position="21"/>
        <end position="41"/>
    </location>
</feature>
<sequence length="168" mass="19614">MQTEGLQQASKRVKRGLRHSWRGWLLPIRPYTWSASFLYLIELIFGLFWLVAISAWWLLPVFVAAILALFFIDRVEYQRYGEKTLERVAILLLALRFLCVELAILIAPSLTPMLYLLFPFRTMLYFGRKAAYGMTALIVIAYFAFFWLDPRSNHDSISVIFAFIFCVA</sequence>
<keyword evidence="3" id="KW-1185">Reference proteome</keyword>
<name>D6U483_KTERA</name>
<evidence type="ECO:0008006" key="4">
    <source>
        <dbReference type="Google" id="ProtNLM"/>
    </source>
</evidence>
<reference evidence="2 3" key="1">
    <citation type="journal article" date="2011" name="Stand. Genomic Sci.">
        <title>Non-contiguous finished genome sequence and contextual data of the filamentous soil bacterium Ktedonobacter racemifer type strain (SOSP1-21).</title>
        <authorList>
            <person name="Chang Y.J."/>
            <person name="Land M."/>
            <person name="Hauser L."/>
            <person name="Chertkov O."/>
            <person name="Del Rio T.G."/>
            <person name="Nolan M."/>
            <person name="Copeland A."/>
            <person name="Tice H."/>
            <person name="Cheng J.F."/>
            <person name="Lucas S."/>
            <person name="Han C."/>
            <person name="Goodwin L."/>
            <person name="Pitluck S."/>
            <person name="Ivanova N."/>
            <person name="Ovchinikova G."/>
            <person name="Pati A."/>
            <person name="Chen A."/>
            <person name="Palaniappan K."/>
            <person name="Mavromatis K."/>
            <person name="Liolios K."/>
            <person name="Brettin T."/>
            <person name="Fiebig A."/>
            <person name="Rohde M."/>
            <person name="Abt B."/>
            <person name="Goker M."/>
            <person name="Detter J.C."/>
            <person name="Woyke T."/>
            <person name="Bristow J."/>
            <person name="Eisen J.A."/>
            <person name="Markowitz V."/>
            <person name="Hugenholtz P."/>
            <person name="Kyrpides N.C."/>
            <person name="Klenk H.P."/>
            <person name="Lapidus A."/>
        </authorList>
    </citation>
    <scope>NUCLEOTIDE SEQUENCE [LARGE SCALE GENOMIC DNA]</scope>
    <source>
        <strain evidence="3">DSM 44963</strain>
    </source>
</reference>
<organism evidence="2 3">
    <name type="scientific">Ktedonobacter racemifer DSM 44963</name>
    <dbReference type="NCBI Taxonomy" id="485913"/>
    <lineage>
        <taxon>Bacteria</taxon>
        <taxon>Bacillati</taxon>
        <taxon>Chloroflexota</taxon>
        <taxon>Ktedonobacteria</taxon>
        <taxon>Ktedonobacterales</taxon>
        <taxon>Ktedonobacteraceae</taxon>
        <taxon>Ktedonobacter</taxon>
    </lineage>
</organism>
<keyword evidence="1" id="KW-0812">Transmembrane</keyword>
<dbReference type="RefSeq" id="WP_007918581.1">
    <property type="nucleotide sequence ID" value="NZ_ADVG01000004.1"/>
</dbReference>
<comment type="caution">
    <text evidence="2">The sequence shown here is derived from an EMBL/GenBank/DDBJ whole genome shotgun (WGS) entry which is preliminary data.</text>
</comment>
<feature type="transmembrane region" description="Helical" evidence="1">
    <location>
        <begin position="93"/>
        <end position="118"/>
    </location>
</feature>
<dbReference type="AlphaFoldDB" id="D6U483"/>
<keyword evidence="1" id="KW-0472">Membrane</keyword>
<gene>
    <name evidence="2" type="ORF">Krac_2028</name>
</gene>
<dbReference type="InParanoid" id="D6U483"/>
<feature type="transmembrane region" description="Helical" evidence="1">
    <location>
        <begin position="130"/>
        <end position="148"/>
    </location>
</feature>
<feature type="transmembrane region" description="Helical" evidence="1">
    <location>
        <begin position="47"/>
        <end position="72"/>
    </location>
</feature>
<keyword evidence="1" id="KW-1133">Transmembrane helix</keyword>
<evidence type="ECO:0000313" key="3">
    <source>
        <dbReference type="Proteomes" id="UP000004508"/>
    </source>
</evidence>
<dbReference type="STRING" id="485913.Krac_2028"/>
<accession>D6U483</accession>
<dbReference type="Proteomes" id="UP000004508">
    <property type="component" value="Unassembled WGS sequence"/>
</dbReference>
<dbReference type="EMBL" id="ADVG01000004">
    <property type="protein sequence ID" value="EFH81313.1"/>
    <property type="molecule type" value="Genomic_DNA"/>
</dbReference>